<dbReference type="RefSeq" id="WP_025352884.1">
    <property type="nucleotide sequence ID" value="NZ_CP006850.1"/>
</dbReference>
<proteinExistence type="predicted"/>
<dbReference type="PATRIC" id="fig|1415166.3.peg.7001"/>
<protein>
    <submittedName>
        <fullName evidence="1">Putative prevent-host-death family protein</fullName>
    </submittedName>
</protein>
<dbReference type="eggNOG" id="COG4118">
    <property type="taxonomic scope" value="Bacteria"/>
</dbReference>
<sequence>MSMPAEYPVIPQRVLRNEISRVLREVAAGDSYTVTVEGAPVADLVPHRAGRRTAVPRDEMLAAFRTIPPGDARGGDMAADDHIDDSLYDPYDRAFRRGPFAAGDAE</sequence>
<dbReference type="KEGG" id="nno:NONO_c68160"/>
<name>W5TRL3_9NOCA</name>
<organism evidence="1 2">
    <name type="scientific">Nocardia nova SH22a</name>
    <dbReference type="NCBI Taxonomy" id="1415166"/>
    <lineage>
        <taxon>Bacteria</taxon>
        <taxon>Bacillati</taxon>
        <taxon>Actinomycetota</taxon>
        <taxon>Actinomycetes</taxon>
        <taxon>Mycobacteriales</taxon>
        <taxon>Nocardiaceae</taxon>
        <taxon>Nocardia</taxon>
    </lineage>
</organism>
<dbReference type="AlphaFoldDB" id="W5TRL3"/>
<accession>W5TRL3</accession>
<keyword evidence="2" id="KW-1185">Reference proteome</keyword>
<evidence type="ECO:0000313" key="1">
    <source>
        <dbReference type="EMBL" id="AHH21583.1"/>
    </source>
</evidence>
<dbReference type="NCBIfam" id="TIGR01552">
    <property type="entry name" value="phd_fam"/>
    <property type="match status" value="1"/>
</dbReference>
<dbReference type="Proteomes" id="UP000019150">
    <property type="component" value="Chromosome"/>
</dbReference>
<evidence type="ECO:0000313" key="2">
    <source>
        <dbReference type="Proteomes" id="UP000019150"/>
    </source>
</evidence>
<dbReference type="STRING" id="1415166.NONO_c68160"/>
<reference evidence="1 2" key="1">
    <citation type="journal article" date="2014" name="Appl. Environ. Microbiol.">
        <title>Insights into the Microbial Degradation of Rubber and Gutta-Percha by Analysis of the Complete Genome of Nocardia nova SH22a.</title>
        <authorList>
            <person name="Luo Q."/>
            <person name="Hiessl S."/>
            <person name="Poehlein A."/>
            <person name="Daniel R."/>
            <person name="Steinbuchel A."/>
        </authorList>
    </citation>
    <scope>NUCLEOTIDE SEQUENCE [LARGE SCALE GENOMIC DNA]</scope>
    <source>
        <strain evidence="1">SH22a</strain>
    </source>
</reference>
<dbReference type="OrthoDB" id="33091at2"/>
<dbReference type="HOGENOM" id="CLU_174702_0_0_11"/>
<dbReference type="EMBL" id="CP006850">
    <property type="protein sequence ID" value="AHH21583.1"/>
    <property type="molecule type" value="Genomic_DNA"/>
</dbReference>
<gene>
    <name evidence="1" type="ORF">NONO_c68160</name>
</gene>